<organism evidence="1 2">
    <name type="scientific">Intoshia linei</name>
    <dbReference type="NCBI Taxonomy" id="1819745"/>
    <lineage>
        <taxon>Eukaryota</taxon>
        <taxon>Metazoa</taxon>
        <taxon>Spiralia</taxon>
        <taxon>Lophotrochozoa</taxon>
        <taxon>Mesozoa</taxon>
        <taxon>Orthonectida</taxon>
        <taxon>Rhopaluridae</taxon>
        <taxon>Intoshia</taxon>
    </lineage>
</organism>
<dbReference type="Proteomes" id="UP000078046">
    <property type="component" value="Unassembled WGS sequence"/>
</dbReference>
<dbReference type="AlphaFoldDB" id="A0A177AV95"/>
<feature type="non-terminal residue" evidence="1">
    <location>
        <position position="87"/>
    </location>
</feature>
<comment type="caution">
    <text evidence="1">The sequence shown here is derived from an EMBL/GenBank/DDBJ whole genome shotgun (WGS) entry which is preliminary data.</text>
</comment>
<protein>
    <submittedName>
        <fullName evidence="1">Uncharacterized protein</fullName>
    </submittedName>
</protein>
<reference evidence="1 2" key="1">
    <citation type="submission" date="2016-04" db="EMBL/GenBank/DDBJ databases">
        <title>The genome of Intoshia linei affirms orthonectids as highly simplified spiralians.</title>
        <authorList>
            <person name="Mikhailov K.V."/>
            <person name="Slusarev G.S."/>
            <person name="Nikitin M.A."/>
            <person name="Logacheva M.D."/>
            <person name="Penin A."/>
            <person name="Aleoshin V."/>
            <person name="Panchin Y.V."/>
        </authorList>
    </citation>
    <scope>NUCLEOTIDE SEQUENCE [LARGE SCALE GENOMIC DNA]</scope>
    <source>
        <strain evidence="1">Intl2013</strain>
        <tissue evidence="1">Whole animal</tissue>
    </source>
</reference>
<keyword evidence="2" id="KW-1185">Reference proteome</keyword>
<name>A0A177AV95_9BILA</name>
<evidence type="ECO:0000313" key="2">
    <source>
        <dbReference type="Proteomes" id="UP000078046"/>
    </source>
</evidence>
<evidence type="ECO:0000313" key="1">
    <source>
        <dbReference type="EMBL" id="OAF65341.1"/>
    </source>
</evidence>
<dbReference type="EMBL" id="LWCA01001339">
    <property type="protein sequence ID" value="OAF65341.1"/>
    <property type="molecule type" value="Genomic_DNA"/>
</dbReference>
<gene>
    <name evidence="1" type="ORF">A3Q56_06926</name>
</gene>
<sequence length="87" mass="10283">MSENLQTGNIIQSNDDDTDKDMDITIQNNGELHNFYKRLQIIDKEQFLYILQFCGFNPINIVDKISLIAFKQLFKILINFLNEIRDK</sequence>
<proteinExistence type="predicted"/>
<accession>A0A177AV95</accession>